<dbReference type="PANTHER" id="PTHR43811">
    <property type="entry name" value="FKBP-TYPE PEPTIDYL-PROLYL CIS-TRANS ISOMERASE FKPA"/>
    <property type="match status" value="1"/>
</dbReference>
<comment type="caution">
    <text evidence="10">The sequence shown here is derived from an EMBL/GenBank/DDBJ whole genome shotgun (WGS) entry which is preliminary data.</text>
</comment>
<feature type="region of interest" description="Disordered" evidence="7">
    <location>
        <begin position="35"/>
        <end position="68"/>
    </location>
</feature>
<proteinExistence type="inferred from homology"/>
<dbReference type="GO" id="GO:0003755">
    <property type="term" value="F:peptidyl-prolyl cis-trans isomerase activity"/>
    <property type="evidence" value="ECO:0007669"/>
    <property type="project" value="UniProtKB-UniRule"/>
</dbReference>
<dbReference type="Pfam" id="PF00254">
    <property type="entry name" value="FKBP_C"/>
    <property type="match status" value="1"/>
</dbReference>
<name>A0A087C097_9BIFI</name>
<evidence type="ECO:0000256" key="8">
    <source>
        <dbReference type="SAM" id="SignalP"/>
    </source>
</evidence>
<feature type="signal peptide" evidence="8">
    <location>
        <begin position="1"/>
        <end position="28"/>
    </location>
</feature>
<dbReference type="AlphaFoldDB" id="A0A087C097"/>
<dbReference type="GeneID" id="93093833"/>
<dbReference type="PANTHER" id="PTHR43811:SF19">
    <property type="entry name" value="39 KDA FK506-BINDING NUCLEAR PROTEIN"/>
    <property type="match status" value="1"/>
</dbReference>
<dbReference type="SUPFAM" id="SSF54534">
    <property type="entry name" value="FKBP-like"/>
    <property type="match status" value="1"/>
</dbReference>
<dbReference type="Gene3D" id="3.10.50.40">
    <property type="match status" value="1"/>
</dbReference>
<evidence type="ECO:0000256" key="7">
    <source>
        <dbReference type="SAM" id="MobiDB-lite"/>
    </source>
</evidence>
<organism evidence="10 11">
    <name type="scientific">Bifidobacterium mongoliense DSM 21395</name>
    <dbReference type="NCBI Taxonomy" id="1437603"/>
    <lineage>
        <taxon>Bacteria</taxon>
        <taxon>Bacillati</taxon>
        <taxon>Actinomycetota</taxon>
        <taxon>Actinomycetes</taxon>
        <taxon>Bifidobacteriales</taxon>
        <taxon>Bifidobacteriaceae</taxon>
        <taxon>Bifidobacterium</taxon>
    </lineage>
</organism>
<evidence type="ECO:0000256" key="6">
    <source>
        <dbReference type="RuleBase" id="RU003915"/>
    </source>
</evidence>
<evidence type="ECO:0000256" key="1">
    <source>
        <dbReference type="ARBA" id="ARBA00000971"/>
    </source>
</evidence>
<dbReference type="EMBL" id="JGZE01000012">
    <property type="protein sequence ID" value="KFI76697.1"/>
    <property type="molecule type" value="Genomic_DNA"/>
</dbReference>
<evidence type="ECO:0000256" key="2">
    <source>
        <dbReference type="ARBA" id="ARBA00006577"/>
    </source>
</evidence>
<comment type="catalytic activity">
    <reaction evidence="1 5 6">
        <text>[protein]-peptidylproline (omega=180) = [protein]-peptidylproline (omega=0)</text>
        <dbReference type="Rhea" id="RHEA:16237"/>
        <dbReference type="Rhea" id="RHEA-COMP:10747"/>
        <dbReference type="Rhea" id="RHEA-COMP:10748"/>
        <dbReference type="ChEBI" id="CHEBI:83833"/>
        <dbReference type="ChEBI" id="CHEBI:83834"/>
        <dbReference type="EC" id="5.2.1.8"/>
    </reaction>
</comment>
<dbReference type="EC" id="5.2.1.8" evidence="6"/>
<feature type="domain" description="PPIase FKBP-type" evidence="9">
    <location>
        <begin position="231"/>
        <end position="320"/>
    </location>
</feature>
<dbReference type="RefSeq" id="WP_152595701.1">
    <property type="nucleotide sequence ID" value="NZ_JDUO01000002.1"/>
</dbReference>
<keyword evidence="3 5" id="KW-0697">Rotamase</keyword>
<keyword evidence="8" id="KW-0732">Signal</keyword>
<dbReference type="Proteomes" id="UP000029082">
    <property type="component" value="Unassembled WGS sequence"/>
</dbReference>
<gene>
    <name evidence="10" type="ORF">BMON_0833</name>
</gene>
<comment type="similarity">
    <text evidence="2 6">Belongs to the FKBP-type PPIase family.</text>
</comment>
<protein>
    <recommendedName>
        <fullName evidence="6">Peptidyl-prolyl cis-trans isomerase</fullName>
        <ecNumber evidence="6">5.2.1.8</ecNumber>
    </recommendedName>
</protein>
<sequence length="320" mass="33363">MHSISTPSPSFKALAALCSLVVCLTLGACGGAATAKTQPSSSSSPTTTMKQIPGISATGTPGSKPKISFHHPMSVENDTYAVLQQGKGATIQDGDRVCAQGIALNAKDGSELMSTWEKNTPDCTLTIQKGSTTSGYYSVIKGQRVGATLAFGVNDSNSSGTSYIMALTLISRQKALTRAQGEKVANVPANLPKVTLDKNGKPSLDLNGYKPDGSLVAQPLITGKGTTVKETDTVDAQYTGWTLDTKGKLTQFDSSWDRGQSASFPLSSVVTGWKKGLTGQTVGSQVLLVVPPNEGYGSKAQAKIPANSTLYFVVDILYAS</sequence>
<accession>A0A087C097</accession>
<evidence type="ECO:0000256" key="4">
    <source>
        <dbReference type="ARBA" id="ARBA00023235"/>
    </source>
</evidence>
<evidence type="ECO:0000256" key="3">
    <source>
        <dbReference type="ARBA" id="ARBA00023110"/>
    </source>
</evidence>
<keyword evidence="11" id="KW-1185">Reference proteome</keyword>
<evidence type="ECO:0000313" key="11">
    <source>
        <dbReference type="Proteomes" id="UP000029082"/>
    </source>
</evidence>
<feature type="compositionally biased region" description="Low complexity" evidence="7">
    <location>
        <begin position="35"/>
        <end position="51"/>
    </location>
</feature>
<dbReference type="PROSITE" id="PS50059">
    <property type="entry name" value="FKBP_PPIASE"/>
    <property type="match status" value="1"/>
</dbReference>
<evidence type="ECO:0000313" key="10">
    <source>
        <dbReference type="EMBL" id="KFI76697.1"/>
    </source>
</evidence>
<feature type="chain" id="PRO_5038770311" description="Peptidyl-prolyl cis-trans isomerase" evidence="8">
    <location>
        <begin position="29"/>
        <end position="320"/>
    </location>
</feature>
<dbReference type="InterPro" id="IPR046357">
    <property type="entry name" value="PPIase_dom_sf"/>
</dbReference>
<dbReference type="InterPro" id="IPR001179">
    <property type="entry name" value="PPIase_FKBP_dom"/>
</dbReference>
<keyword evidence="4 5" id="KW-0413">Isomerase</keyword>
<evidence type="ECO:0000256" key="5">
    <source>
        <dbReference type="PROSITE-ProRule" id="PRU00277"/>
    </source>
</evidence>
<dbReference type="STRING" id="1437603.GCA_000771525_00581"/>
<reference evidence="10 11" key="1">
    <citation type="submission" date="2014-03" db="EMBL/GenBank/DDBJ databases">
        <title>Genomics of Bifidobacteria.</title>
        <authorList>
            <person name="Ventura M."/>
            <person name="Milani C."/>
            <person name="Lugli G.A."/>
        </authorList>
    </citation>
    <scope>NUCLEOTIDE SEQUENCE [LARGE SCALE GENOMIC DNA]</scope>
    <source>
        <strain evidence="10 11">DSM 21395</strain>
    </source>
</reference>
<evidence type="ECO:0000259" key="9">
    <source>
        <dbReference type="PROSITE" id="PS50059"/>
    </source>
</evidence>
<dbReference type="eggNOG" id="COG0545">
    <property type="taxonomic scope" value="Bacteria"/>
</dbReference>